<organism evidence="3 4">
    <name type="scientific">Reinekea forsetii</name>
    <dbReference type="NCBI Taxonomy" id="1336806"/>
    <lineage>
        <taxon>Bacteria</taxon>
        <taxon>Pseudomonadati</taxon>
        <taxon>Pseudomonadota</taxon>
        <taxon>Gammaproteobacteria</taxon>
        <taxon>Oceanospirillales</taxon>
        <taxon>Saccharospirillaceae</taxon>
        <taxon>Reinekea</taxon>
    </lineage>
</organism>
<dbReference type="Pfam" id="PF18433">
    <property type="entry name" value="DUF5610"/>
    <property type="match status" value="1"/>
</dbReference>
<dbReference type="Proteomes" id="UP000229757">
    <property type="component" value="Chromosome"/>
</dbReference>
<reference evidence="3 4" key="1">
    <citation type="journal article" date="2017" name="Environ. Microbiol.">
        <title>Genomic and physiological analyses of 'Reinekea forsetii' reveal a versatile opportunistic lifestyle during spring algae blooms.</title>
        <authorList>
            <person name="Avci B."/>
            <person name="Hahnke R.L."/>
            <person name="Chafee M."/>
            <person name="Fischer T."/>
            <person name="Gruber-Vodicka H."/>
            <person name="Tegetmeyer H.E."/>
            <person name="Harder J."/>
            <person name="Fuchs B.M."/>
            <person name="Amann R.I."/>
            <person name="Teeling H."/>
        </authorList>
    </citation>
    <scope>NUCLEOTIDE SEQUENCE [LARGE SCALE GENOMIC DNA]</scope>
    <source>
        <strain evidence="3 4">Hel1_31_D35</strain>
    </source>
</reference>
<dbReference type="RefSeq" id="WP_100257008.1">
    <property type="nucleotide sequence ID" value="NZ_CP011797.1"/>
</dbReference>
<dbReference type="AlphaFoldDB" id="A0A2K8KRH4"/>
<evidence type="ECO:0000313" key="4">
    <source>
        <dbReference type="Proteomes" id="UP000229757"/>
    </source>
</evidence>
<dbReference type="KEGG" id="rfo:REIFOR_01544"/>
<proteinExistence type="predicted"/>
<evidence type="ECO:0000259" key="2">
    <source>
        <dbReference type="Pfam" id="PF18433"/>
    </source>
</evidence>
<dbReference type="EMBL" id="CP011797">
    <property type="protein sequence ID" value="ATX76689.1"/>
    <property type="molecule type" value="Genomic_DNA"/>
</dbReference>
<dbReference type="InterPro" id="IPR041651">
    <property type="entry name" value="DUF5610"/>
</dbReference>
<dbReference type="Gene3D" id="1.10.132.90">
    <property type="match status" value="1"/>
</dbReference>
<gene>
    <name evidence="3" type="ORF">REIFOR_01544</name>
</gene>
<dbReference type="OrthoDB" id="7366224at2"/>
<feature type="domain" description="DUF5610" evidence="2">
    <location>
        <begin position="30"/>
        <end position="130"/>
    </location>
</feature>
<name>A0A2K8KRH4_9GAMM</name>
<feature type="compositionally biased region" description="Polar residues" evidence="1">
    <location>
        <begin position="19"/>
        <end position="31"/>
    </location>
</feature>
<evidence type="ECO:0000256" key="1">
    <source>
        <dbReference type="SAM" id="MobiDB-lite"/>
    </source>
</evidence>
<keyword evidence="4" id="KW-1185">Reference proteome</keyword>
<feature type="region of interest" description="Disordered" evidence="1">
    <location>
        <begin position="1"/>
        <end position="33"/>
    </location>
</feature>
<evidence type="ECO:0000313" key="3">
    <source>
        <dbReference type="EMBL" id="ATX76689.1"/>
    </source>
</evidence>
<accession>A0A2K8KRH4</accession>
<sequence length="348" mass="37910">MISNLNYPQGAPMSPADYRSSQPGTAKTDSNAKPIATEAMAPSAPISRAENFNVEALVEQIWGFASARIATAQANGATDAELDSLWQSAEKGVKQGFGEAKDYLDGMDALDDPLTLKINSAFGQIIDKLNARDLSTVAASAETPIAAPIRAEPAQQRGASRYQYQRQTFALNLTTEQGDQILIRSVAEQEARLEDQQFGRNSSTNWGSRQSNEFSLVIKGDLNEQEAADLDLLLAQVNELAAEFYDGDYDTAFKMAADLNIDGSSLKSLDLSMREVEQKAVSVYSQTADLPGRLPKGLEPLQQYAEKLMAAQLHWAEKFNAPEAFLQTLQNHPTNHGRLGQIAQLLLA</sequence>
<protein>
    <recommendedName>
        <fullName evidence="2">DUF5610 domain-containing protein</fullName>
    </recommendedName>
</protein>